<accession>A0ABW4EQL5</accession>
<feature type="region of interest" description="Disordered" evidence="5">
    <location>
        <begin position="533"/>
        <end position="567"/>
    </location>
</feature>
<evidence type="ECO:0000256" key="1">
    <source>
        <dbReference type="ARBA" id="ARBA00006930"/>
    </source>
</evidence>
<feature type="domain" description="Rad50/SbcC-type AAA" evidence="6">
    <location>
        <begin position="6"/>
        <end position="207"/>
    </location>
</feature>
<protein>
    <recommendedName>
        <fullName evidence="3">Nuclease SbcCD subunit C</fullName>
    </recommendedName>
</protein>
<dbReference type="Gene3D" id="3.40.50.300">
    <property type="entry name" value="P-loop containing nucleotide triphosphate hydrolases"/>
    <property type="match status" value="1"/>
</dbReference>
<proteinExistence type="inferred from homology"/>
<reference evidence="8" key="1">
    <citation type="journal article" date="2019" name="Int. J. Syst. Evol. Microbiol.">
        <title>The Global Catalogue of Microorganisms (GCM) 10K type strain sequencing project: providing services to taxonomists for standard genome sequencing and annotation.</title>
        <authorList>
            <consortium name="The Broad Institute Genomics Platform"/>
            <consortium name="The Broad Institute Genome Sequencing Center for Infectious Disease"/>
            <person name="Wu L."/>
            <person name="Ma J."/>
        </authorList>
    </citation>
    <scope>NUCLEOTIDE SEQUENCE [LARGE SCALE GENOMIC DNA]</scope>
    <source>
        <strain evidence="8">CCM 7043</strain>
    </source>
</reference>
<dbReference type="EMBL" id="JBHUCO010000010">
    <property type="protein sequence ID" value="MFD1517723.1"/>
    <property type="molecule type" value="Genomic_DNA"/>
</dbReference>
<sequence>MRPVLLEIAGFGSFREPTTLDFTGAEYFALVGPTGAGKSTVIDAMTFALYGSVPRWDNSRTVALALAPTVNRGTVRLVFDVGGARYVAARELRRAATGGVSVRSARLERLRDAAGIGGPDEETEPLADGAGAVTKAVEDLLGLPFGDFCTCVVLPQGDFAEFLHTEPRKRQEKLVRILGLGVYDVIAREANSEAAAARQRAEVLSEQLAAYADATPEAEEEASARVSELETLAERVGVAVPELAGAAAALDTAEEQVTRLRREREQLGALTVPGGLAELDARQRAVAQERAAAAERAAVAESADTTARERLAAAPARGPLEQARRHHAELASLSGELPGARERHEKTSAAYATAVSDAADARASVDEARSHRDASVAALAEAQESLRRLTVERDTLRSVTVPAGLDALDRRRSAAATALDRAAAALTEAESADAQARTALATAPARGPLEQARRDRHDLDGVRVEQRAVAERAAAAQQEIAAAAALVAETRHRLDHAHEQQALAQRADLAASLRPTLVAGDACPVCAQVVATLPPPLPSSSGADPDAPRRAVAAAERALDEARRREA</sequence>
<keyword evidence="4" id="KW-0175">Coiled coil</keyword>
<feature type="coiled-coil region" evidence="4">
    <location>
        <begin position="187"/>
        <end position="214"/>
    </location>
</feature>
<evidence type="ECO:0000259" key="6">
    <source>
        <dbReference type="Pfam" id="PF13476"/>
    </source>
</evidence>
<dbReference type="RefSeq" id="WP_379658987.1">
    <property type="nucleotide sequence ID" value="NZ_JBHUCO010000010.1"/>
</dbReference>
<dbReference type="Pfam" id="PF13476">
    <property type="entry name" value="AAA_23"/>
    <property type="match status" value="1"/>
</dbReference>
<evidence type="ECO:0000313" key="7">
    <source>
        <dbReference type="EMBL" id="MFD1517723.1"/>
    </source>
</evidence>
<keyword evidence="8" id="KW-1185">Reference proteome</keyword>
<name>A0ABW4EQL5_9PSEU</name>
<comment type="subunit">
    <text evidence="2">Heterodimer of SbcC and SbcD.</text>
</comment>
<feature type="coiled-coil region" evidence="4">
    <location>
        <begin position="243"/>
        <end position="270"/>
    </location>
</feature>
<evidence type="ECO:0000313" key="8">
    <source>
        <dbReference type="Proteomes" id="UP001597114"/>
    </source>
</evidence>
<evidence type="ECO:0000256" key="2">
    <source>
        <dbReference type="ARBA" id="ARBA00011322"/>
    </source>
</evidence>
<comment type="similarity">
    <text evidence="1">Belongs to the SMC family. SbcC subfamily.</text>
</comment>
<dbReference type="PANTHER" id="PTHR32114:SF2">
    <property type="entry name" value="ABC TRANSPORTER ABCH.3"/>
    <property type="match status" value="1"/>
</dbReference>
<evidence type="ECO:0000256" key="5">
    <source>
        <dbReference type="SAM" id="MobiDB-lite"/>
    </source>
</evidence>
<dbReference type="SUPFAM" id="SSF52540">
    <property type="entry name" value="P-loop containing nucleoside triphosphate hydrolases"/>
    <property type="match status" value="1"/>
</dbReference>
<dbReference type="Proteomes" id="UP001597114">
    <property type="component" value="Unassembled WGS sequence"/>
</dbReference>
<dbReference type="PANTHER" id="PTHR32114">
    <property type="entry name" value="ABC TRANSPORTER ABCH.3"/>
    <property type="match status" value="1"/>
</dbReference>
<evidence type="ECO:0000256" key="3">
    <source>
        <dbReference type="ARBA" id="ARBA00013368"/>
    </source>
</evidence>
<gene>
    <name evidence="7" type="ORF">ACFSJD_09505</name>
</gene>
<organism evidence="7 8">
    <name type="scientific">Pseudonocardia yunnanensis</name>
    <dbReference type="NCBI Taxonomy" id="58107"/>
    <lineage>
        <taxon>Bacteria</taxon>
        <taxon>Bacillati</taxon>
        <taxon>Actinomycetota</taxon>
        <taxon>Actinomycetes</taxon>
        <taxon>Pseudonocardiales</taxon>
        <taxon>Pseudonocardiaceae</taxon>
        <taxon>Pseudonocardia</taxon>
    </lineage>
</organism>
<feature type="non-terminal residue" evidence="7">
    <location>
        <position position="567"/>
    </location>
</feature>
<comment type="caution">
    <text evidence="7">The sequence shown here is derived from an EMBL/GenBank/DDBJ whole genome shotgun (WGS) entry which is preliminary data.</text>
</comment>
<evidence type="ECO:0000256" key="4">
    <source>
        <dbReference type="SAM" id="Coils"/>
    </source>
</evidence>
<dbReference type="InterPro" id="IPR038729">
    <property type="entry name" value="Rad50/SbcC_AAA"/>
</dbReference>
<feature type="compositionally biased region" description="Basic and acidic residues" evidence="5">
    <location>
        <begin position="557"/>
        <end position="567"/>
    </location>
</feature>
<dbReference type="InterPro" id="IPR027417">
    <property type="entry name" value="P-loop_NTPase"/>
</dbReference>